<gene>
    <name evidence="2" type="ORF">JCM19296_1898</name>
</gene>
<proteinExistence type="predicted"/>
<dbReference type="Pfam" id="PF19578">
    <property type="entry name" value="DUF6090"/>
    <property type="match status" value="1"/>
</dbReference>
<sequence length="359" mass="42391">MIKFFRKIRKNLLSENKFSKYILYAIGEIVLVIIGILIALHINNKNEERKTENKIVSILKEVQHDLGLDIQKSDELIAYYKTKDSIFNLVQSNQLTYDDYKNDNRHILRYAIMNAFHMKIHKNGYTNLTENVDNVPEKLKAVIEPLNEIYIYNKYEIDKFDNRLDVITDRVIDDLAKSKDWYYRLERPQLEDEMIDFFLNDPYYKNDVNLYQNAGCENLASYHVMQFRENAINTYKQINTLIESNEPLPDFIPHNLVHLTTEQLKGYVGTYKIVEVEGFDGQFPDMNYNIQIKDDNLIGVMNGDLEDIDLFYFETADKIFGQTDIYFKGEFVRDSLNEITSLVIFKYGTRVHLNKLETN</sequence>
<keyword evidence="1" id="KW-0472">Membrane</keyword>
<keyword evidence="1" id="KW-0812">Transmembrane</keyword>
<feature type="transmembrane region" description="Helical" evidence="1">
    <location>
        <begin position="21"/>
        <end position="42"/>
    </location>
</feature>
<dbReference type="Proteomes" id="UP000028980">
    <property type="component" value="Unassembled WGS sequence"/>
</dbReference>
<evidence type="ECO:0000313" key="2">
    <source>
        <dbReference type="EMBL" id="GAK76301.1"/>
    </source>
</evidence>
<dbReference type="AlphaFoldDB" id="A0A081DBK5"/>
<name>A0A081DBK5_NONUL</name>
<organism evidence="2 3">
    <name type="scientific">Nonlabens ulvanivorans</name>
    <name type="common">Persicivirga ulvanivorans</name>
    <dbReference type="NCBI Taxonomy" id="906888"/>
    <lineage>
        <taxon>Bacteria</taxon>
        <taxon>Pseudomonadati</taxon>
        <taxon>Bacteroidota</taxon>
        <taxon>Flavobacteriia</taxon>
        <taxon>Flavobacteriales</taxon>
        <taxon>Flavobacteriaceae</taxon>
        <taxon>Nonlabens</taxon>
    </lineage>
</organism>
<keyword evidence="1" id="KW-1133">Transmembrane helix</keyword>
<protein>
    <submittedName>
        <fullName evidence="2">Uncharacterized protein</fullName>
    </submittedName>
</protein>
<dbReference type="EMBL" id="BBLG01000003">
    <property type="protein sequence ID" value="GAK76301.1"/>
    <property type="molecule type" value="Genomic_DNA"/>
</dbReference>
<comment type="caution">
    <text evidence="2">The sequence shown here is derived from an EMBL/GenBank/DDBJ whole genome shotgun (WGS) entry which is preliminary data.</text>
</comment>
<accession>A0A081DBK5</accession>
<evidence type="ECO:0000313" key="3">
    <source>
        <dbReference type="Proteomes" id="UP000028980"/>
    </source>
</evidence>
<reference evidence="2 3" key="1">
    <citation type="journal article" date="2014" name="Genome Announc.">
        <title>Draft Genome Sequences of Marine Flavobacterium Nonlabens Strains NR17, NR24, NR27, NR32, NR33, and Ara13.</title>
        <authorList>
            <person name="Nakanishi M."/>
            <person name="Meirelles P."/>
            <person name="Suzuki R."/>
            <person name="Takatani N."/>
            <person name="Mino S."/>
            <person name="Suda W."/>
            <person name="Oshima K."/>
            <person name="Hattori M."/>
            <person name="Ohkuma M."/>
            <person name="Hosokawa M."/>
            <person name="Miyashita K."/>
            <person name="Thompson F.L."/>
            <person name="Niwa A."/>
            <person name="Sawabe T."/>
            <person name="Sawabe T."/>
        </authorList>
    </citation>
    <scope>NUCLEOTIDE SEQUENCE [LARGE SCALE GENOMIC DNA]</scope>
    <source>
        <strain evidence="3">JCM19296</strain>
    </source>
</reference>
<evidence type="ECO:0000256" key="1">
    <source>
        <dbReference type="SAM" id="Phobius"/>
    </source>
</evidence>
<dbReference type="InterPro" id="IPR045749">
    <property type="entry name" value="DUF6090"/>
</dbReference>